<dbReference type="OrthoDB" id="3458445at2"/>
<dbReference type="InterPro" id="IPR001387">
    <property type="entry name" value="Cro/C1-type_HTH"/>
</dbReference>
<dbReference type="Pfam" id="PF19054">
    <property type="entry name" value="DUF5753"/>
    <property type="match status" value="1"/>
</dbReference>
<evidence type="ECO:0000313" key="2">
    <source>
        <dbReference type="EMBL" id="TWF90271.1"/>
    </source>
</evidence>
<keyword evidence="3" id="KW-1185">Reference proteome</keyword>
<dbReference type="RefSeq" id="WP_145909485.1">
    <property type="nucleotide sequence ID" value="NZ_BAAAMZ010000001.1"/>
</dbReference>
<dbReference type="Gene3D" id="1.10.260.40">
    <property type="entry name" value="lambda repressor-like DNA-binding domains"/>
    <property type="match status" value="1"/>
</dbReference>
<reference evidence="2 3" key="1">
    <citation type="submission" date="2019-06" db="EMBL/GenBank/DDBJ databases">
        <title>Sequencing the genomes of 1000 actinobacteria strains.</title>
        <authorList>
            <person name="Klenk H.-P."/>
        </authorList>
    </citation>
    <scope>NUCLEOTIDE SEQUENCE [LARGE SCALE GENOMIC DNA]</scope>
    <source>
        <strain evidence="2 3">DSM 44826</strain>
    </source>
</reference>
<comment type="caution">
    <text evidence="2">The sequence shown here is derived from an EMBL/GenBank/DDBJ whole genome shotgun (WGS) entry which is preliminary data.</text>
</comment>
<dbReference type="InterPro" id="IPR043917">
    <property type="entry name" value="DUF5753"/>
</dbReference>
<dbReference type="EMBL" id="VIWT01000003">
    <property type="protein sequence ID" value="TWF90271.1"/>
    <property type="molecule type" value="Genomic_DNA"/>
</dbReference>
<feature type="domain" description="HTH cro/C1-type" evidence="1">
    <location>
        <begin position="18"/>
        <end position="72"/>
    </location>
</feature>
<accession>A0A561TT47</accession>
<dbReference type="SUPFAM" id="SSF47413">
    <property type="entry name" value="lambda repressor-like DNA-binding domains"/>
    <property type="match status" value="1"/>
</dbReference>
<dbReference type="GO" id="GO:0003677">
    <property type="term" value="F:DNA binding"/>
    <property type="evidence" value="ECO:0007669"/>
    <property type="project" value="InterPro"/>
</dbReference>
<sequence length="292" mass="32506">MPGQRPPTVRLRRLAAELRRLRADADLTREDVTRETGINPATLYRIETARGKPQQRTLMALLKLYEVSQSQLAELVALSQGADAQGWLRPYHSELPEEYTAYISFEAEARSVRNYESLFIPGLLQTEDYARAVIRSGLPMADSRVVEQRVQARLERQAALTGERPLHLWAITDEAAIRRIVGGPEVMSAQLRYLVSAGEAPNVTIQVIPFAAGAHAGMPGSFVLMSFPDSEDPEIIYIDSMAGDLFLEAEVDVRRYELLFDNLRAVALGPDDSTNLIKKVAEELQAGEEVTE</sequence>
<dbReference type="PROSITE" id="PS50943">
    <property type="entry name" value="HTH_CROC1"/>
    <property type="match status" value="1"/>
</dbReference>
<evidence type="ECO:0000313" key="3">
    <source>
        <dbReference type="Proteomes" id="UP000317940"/>
    </source>
</evidence>
<gene>
    <name evidence="2" type="ORF">FHX73_13315</name>
</gene>
<dbReference type="Proteomes" id="UP000317940">
    <property type="component" value="Unassembled WGS sequence"/>
</dbReference>
<organism evidence="2 3">
    <name type="scientific">Kitasatospora viridis</name>
    <dbReference type="NCBI Taxonomy" id="281105"/>
    <lineage>
        <taxon>Bacteria</taxon>
        <taxon>Bacillati</taxon>
        <taxon>Actinomycetota</taxon>
        <taxon>Actinomycetes</taxon>
        <taxon>Kitasatosporales</taxon>
        <taxon>Streptomycetaceae</taxon>
        <taxon>Kitasatospora</taxon>
    </lineage>
</organism>
<name>A0A561TT47_9ACTN</name>
<protein>
    <submittedName>
        <fullName evidence="2">Helix-turn-helix protein</fullName>
    </submittedName>
</protein>
<dbReference type="InterPro" id="IPR010982">
    <property type="entry name" value="Lambda_DNA-bd_dom_sf"/>
</dbReference>
<dbReference type="Pfam" id="PF13560">
    <property type="entry name" value="HTH_31"/>
    <property type="match status" value="1"/>
</dbReference>
<dbReference type="CDD" id="cd00093">
    <property type="entry name" value="HTH_XRE"/>
    <property type="match status" value="1"/>
</dbReference>
<dbReference type="SMART" id="SM00530">
    <property type="entry name" value="HTH_XRE"/>
    <property type="match status" value="1"/>
</dbReference>
<dbReference type="AlphaFoldDB" id="A0A561TT47"/>
<evidence type="ECO:0000259" key="1">
    <source>
        <dbReference type="PROSITE" id="PS50943"/>
    </source>
</evidence>
<proteinExistence type="predicted"/>